<name>A0ABU8U6U4_9ACTN</name>
<proteinExistence type="predicted"/>
<evidence type="ECO:0000313" key="1">
    <source>
        <dbReference type="EMBL" id="MEJ8643400.1"/>
    </source>
</evidence>
<dbReference type="Proteomes" id="UP001382904">
    <property type="component" value="Unassembled WGS sequence"/>
</dbReference>
<comment type="caution">
    <text evidence="1">The sequence shown here is derived from an EMBL/GenBank/DDBJ whole genome shotgun (WGS) entry which is preliminary data.</text>
</comment>
<accession>A0ABU8U6U4</accession>
<keyword evidence="2" id="KW-1185">Reference proteome</keyword>
<gene>
    <name evidence="1" type="ORF">WKI68_22360</name>
</gene>
<protein>
    <submittedName>
        <fullName evidence="1">Imm50 family immunity protein</fullName>
    </submittedName>
</protein>
<organism evidence="1 2">
    <name type="scientific">Streptomyces caledonius</name>
    <dbReference type="NCBI Taxonomy" id="3134107"/>
    <lineage>
        <taxon>Bacteria</taxon>
        <taxon>Bacillati</taxon>
        <taxon>Actinomycetota</taxon>
        <taxon>Actinomycetes</taxon>
        <taxon>Kitasatosporales</taxon>
        <taxon>Streptomycetaceae</taxon>
        <taxon>Streptomyces</taxon>
    </lineage>
</organism>
<evidence type="ECO:0000313" key="2">
    <source>
        <dbReference type="Proteomes" id="UP001382904"/>
    </source>
</evidence>
<dbReference type="InterPro" id="IPR028957">
    <property type="entry name" value="Imm50"/>
</dbReference>
<dbReference type="EMBL" id="JBBKAM010000002">
    <property type="protein sequence ID" value="MEJ8643400.1"/>
    <property type="molecule type" value="Genomic_DNA"/>
</dbReference>
<reference evidence="1 2" key="1">
    <citation type="submission" date="2024-03" db="EMBL/GenBank/DDBJ databases">
        <title>Novel Streptomyces species of biotechnological and ecological value are a feature of Machair soil.</title>
        <authorList>
            <person name="Prole J.R."/>
            <person name="Goodfellow M."/>
            <person name="Allenby N."/>
            <person name="Ward A.C."/>
        </authorList>
    </citation>
    <scope>NUCLEOTIDE SEQUENCE [LARGE SCALE GENOMIC DNA]</scope>
    <source>
        <strain evidence="1 2">MS1.HAVA.3</strain>
    </source>
</reference>
<dbReference type="Pfam" id="PF15594">
    <property type="entry name" value="Imm50"/>
    <property type="match status" value="1"/>
</dbReference>
<sequence>MNDVLWPELAALYATPPDLSTCPLYYVHVDERDTSVTLGFETGRLPDHPRPEWKEKPYNTLLFFVMFTGVDDLRVKGIAAEHPDRRDRTVRVTRTDSGRQQVAVTSDNRTLTCSAAASAVIRTRVYLQGSI</sequence>